<dbReference type="RefSeq" id="WP_262170248.1">
    <property type="nucleotide sequence ID" value="NZ_CP104965.1"/>
</dbReference>
<keyword evidence="3" id="KW-1185">Reference proteome</keyword>
<name>A0ABY6CGJ9_9HYPH</name>
<proteinExistence type="predicted"/>
<dbReference type="EMBL" id="CP104965">
    <property type="protein sequence ID" value="UXN70943.1"/>
    <property type="molecule type" value="Genomic_DNA"/>
</dbReference>
<keyword evidence="1" id="KW-0472">Membrane</keyword>
<accession>A0ABY6CGJ9</accession>
<organism evidence="2 3">
    <name type="scientific">Devosia neptuniae</name>
    <dbReference type="NCBI Taxonomy" id="191302"/>
    <lineage>
        <taxon>Bacteria</taxon>
        <taxon>Pseudomonadati</taxon>
        <taxon>Pseudomonadota</taxon>
        <taxon>Alphaproteobacteria</taxon>
        <taxon>Hyphomicrobiales</taxon>
        <taxon>Devosiaceae</taxon>
        <taxon>Devosia</taxon>
    </lineage>
</organism>
<keyword evidence="1" id="KW-0812">Transmembrane</keyword>
<dbReference type="Proteomes" id="UP001061862">
    <property type="component" value="Chromosome"/>
</dbReference>
<evidence type="ECO:0000256" key="1">
    <source>
        <dbReference type="SAM" id="Phobius"/>
    </source>
</evidence>
<evidence type="ECO:0000313" key="2">
    <source>
        <dbReference type="EMBL" id="UXN70943.1"/>
    </source>
</evidence>
<sequence length="40" mass="4155">MRTRAGLSPSRVGDLMRDFAATLAFIALLAAIFVGAFGVA</sequence>
<keyword evidence="1" id="KW-1133">Transmembrane helix</keyword>
<evidence type="ECO:0000313" key="3">
    <source>
        <dbReference type="Proteomes" id="UP001061862"/>
    </source>
</evidence>
<protein>
    <submittedName>
        <fullName evidence="2">Uncharacterized protein</fullName>
    </submittedName>
</protein>
<reference evidence="2 3" key="1">
    <citation type="submission" date="2022-09" db="EMBL/GenBank/DDBJ databases">
        <title>Interaction between co-microsymbionts with complementary sets of symbiotic genes in legume-rhizobium systems.</title>
        <authorList>
            <person name="Safronova V."/>
            <person name="Sazanova A."/>
            <person name="Afonin A."/>
            <person name="Chirak E."/>
        </authorList>
    </citation>
    <scope>NUCLEOTIDE SEQUENCE [LARGE SCALE GENOMIC DNA]</scope>
    <source>
        <strain evidence="2 3">A18/4-1</strain>
    </source>
</reference>
<gene>
    <name evidence="2" type="ORF">N8A98_07070</name>
</gene>
<feature type="transmembrane region" description="Helical" evidence="1">
    <location>
        <begin position="20"/>
        <end position="39"/>
    </location>
</feature>